<dbReference type="KEGG" id="tan:TA16700"/>
<dbReference type="VEuPathDB" id="PiroplasmaDB:TA16700"/>
<evidence type="ECO:0000313" key="2">
    <source>
        <dbReference type="Proteomes" id="UP000001950"/>
    </source>
</evidence>
<reference evidence="1 2" key="1">
    <citation type="journal article" date="2005" name="Science">
        <title>Genome of the host-cell transforming parasite Theileria annulata compared with T. parva.</title>
        <authorList>
            <person name="Pain A."/>
            <person name="Renauld H."/>
            <person name="Berriman M."/>
            <person name="Murphy L."/>
            <person name="Yeats C.A."/>
            <person name="Weir W."/>
            <person name="Kerhornou A."/>
            <person name="Aslett M."/>
            <person name="Bishop R."/>
            <person name="Bouchier C."/>
            <person name="Cochet M."/>
            <person name="Coulson R.M.R."/>
            <person name="Cronin A."/>
            <person name="de Villiers E.P."/>
            <person name="Fraser A."/>
            <person name="Fosker N."/>
            <person name="Gardner M."/>
            <person name="Goble A."/>
            <person name="Griffiths-Jones S."/>
            <person name="Harris D.E."/>
            <person name="Katzer F."/>
            <person name="Larke N."/>
            <person name="Lord A."/>
            <person name="Maser P."/>
            <person name="McKellar S."/>
            <person name="Mooney P."/>
            <person name="Morton F."/>
            <person name="Nene V."/>
            <person name="O'Neil S."/>
            <person name="Price C."/>
            <person name="Quail M.A."/>
            <person name="Rabbinowitsch E."/>
            <person name="Rawlings N.D."/>
            <person name="Rutter S."/>
            <person name="Saunders D."/>
            <person name="Seeger K."/>
            <person name="Shah T."/>
            <person name="Squares R."/>
            <person name="Squares S."/>
            <person name="Tivey A."/>
            <person name="Walker A.R."/>
            <person name="Woodward J."/>
            <person name="Dobbelaere D.A.E."/>
            <person name="Langsley G."/>
            <person name="Rajandream M.A."/>
            <person name="McKeever D."/>
            <person name="Shiels B."/>
            <person name="Tait A."/>
            <person name="Barrell B.G."/>
            <person name="Hall N."/>
        </authorList>
    </citation>
    <scope>NUCLEOTIDE SEQUENCE [LARGE SCALE GENOMIC DNA]</scope>
    <source>
        <strain evidence="2">Ankara</strain>
    </source>
</reference>
<gene>
    <name evidence="1" type="ORF">TA16700</name>
</gene>
<name>Q4UJ11_THEAN</name>
<keyword evidence="2" id="KW-1185">Reference proteome</keyword>
<dbReference type="InParanoid" id="Q4UJ11"/>
<dbReference type="RefSeq" id="XP_953606.1">
    <property type="nucleotide sequence ID" value="XM_948513.1"/>
</dbReference>
<dbReference type="AlphaFoldDB" id="Q4UJ11"/>
<proteinExistence type="predicted"/>
<dbReference type="Pfam" id="PF04385">
    <property type="entry name" value="FAINT"/>
    <property type="match status" value="3"/>
</dbReference>
<dbReference type="Proteomes" id="UP000001950">
    <property type="component" value="Chromosome 1"/>
</dbReference>
<accession>Q4UJ11</accession>
<dbReference type="InterPro" id="IPR007480">
    <property type="entry name" value="DUF529"/>
</dbReference>
<organism evidence="1 2">
    <name type="scientific">Theileria annulata</name>
    <dbReference type="NCBI Taxonomy" id="5874"/>
    <lineage>
        <taxon>Eukaryota</taxon>
        <taxon>Sar</taxon>
        <taxon>Alveolata</taxon>
        <taxon>Apicomplexa</taxon>
        <taxon>Aconoidasida</taxon>
        <taxon>Piroplasmida</taxon>
        <taxon>Theileriidae</taxon>
        <taxon>Theileria</taxon>
    </lineage>
</organism>
<dbReference type="EMBL" id="CR940347">
    <property type="protein sequence ID" value="CAI72928.1"/>
    <property type="molecule type" value="Genomic_DNA"/>
</dbReference>
<sequence length="400" mass="46766">MLKPLDLDILTLKSKSTGLKRLFELFLPFFDFNGVLENGKYTSKEGYGISKIIDGTEDVWTARDESEYATKAFISSSYKKYVVIKLLNGDYEVFHNSRNGHGWREITEDCLYISKIRLFDESGNEVTEPELSHSLISSDFIINLNFKCSKIKYGTHTVWKLANSHDELPQALLVSLKYQHMSLLLKNCKKVVVFINYNIVKNVLQLKPVEVDGDIEMTTENIVYREPFNKIYEANRGLGICSFKLNNEVVWKAKDTSEYAVKIIYSEYLTSKILLIYNNIDYTVLSKSFSETWQDATVHSRDLSKLRFFDDKKNQFDIFDTFFYSDESKIVIYFYCNCSQINYGDKVIWKRKMFQKYPLDISIDLMDNIVDFHFKNGINKYYFTDDGLGRFVLDKTESRC</sequence>
<dbReference type="GeneID" id="3863677"/>
<protein>
    <submittedName>
        <fullName evidence="1">SfiI-subtelomeric related protein family member, putative</fullName>
    </submittedName>
</protein>
<evidence type="ECO:0000313" key="1">
    <source>
        <dbReference type="EMBL" id="CAI72928.1"/>
    </source>
</evidence>